<evidence type="ECO:0000313" key="6">
    <source>
        <dbReference type="Proteomes" id="UP000195402"/>
    </source>
</evidence>
<dbReference type="CDD" id="cd00200">
    <property type="entry name" value="WD40"/>
    <property type="match status" value="1"/>
</dbReference>
<dbReference type="PANTHER" id="PTHR22844:SF213">
    <property type="entry name" value="OS01G0232200 PROTEIN"/>
    <property type="match status" value="1"/>
</dbReference>
<keyword evidence="2" id="KW-0677">Repeat</keyword>
<feature type="repeat" description="WD" evidence="3">
    <location>
        <begin position="227"/>
        <end position="258"/>
    </location>
</feature>
<feature type="region of interest" description="Disordered" evidence="4">
    <location>
        <begin position="37"/>
        <end position="67"/>
    </location>
</feature>
<gene>
    <name evidence="5" type="ORF">BVC80_157g81</name>
</gene>
<dbReference type="PROSITE" id="PS50294">
    <property type="entry name" value="WD_REPEATS_REGION"/>
    <property type="match status" value="2"/>
</dbReference>
<dbReference type="PROSITE" id="PS50082">
    <property type="entry name" value="WD_REPEATS_2"/>
    <property type="match status" value="3"/>
</dbReference>
<feature type="repeat" description="WD" evidence="3">
    <location>
        <begin position="322"/>
        <end position="361"/>
    </location>
</feature>
<dbReference type="InterPro" id="IPR001680">
    <property type="entry name" value="WD40_rpt"/>
</dbReference>
<feature type="compositionally biased region" description="Polar residues" evidence="4">
    <location>
        <begin position="46"/>
        <end position="67"/>
    </location>
</feature>
<evidence type="ECO:0000256" key="3">
    <source>
        <dbReference type="PROSITE-ProRule" id="PRU00221"/>
    </source>
</evidence>
<dbReference type="InterPro" id="IPR045182">
    <property type="entry name" value="JINGUBANG-like"/>
</dbReference>
<evidence type="ECO:0000313" key="5">
    <source>
        <dbReference type="EMBL" id="OVA20280.1"/>
    </source>
</evidence>
<accession>A0A200RC43</accession>
<protein>
    <submittedName>
        <fullName evidence="5">WD40 repeat</fullName>
    </submittedName>
</protein>
<dbReference type="STRING" id="56857.A0A200RC43"/>
<keyword evidence="6" id="KW-1185">Reference proteome</keyword>
<feature type="repeat" description="WD" evidence="3">
    <location>
        <begin position="185"/>
        <end position="226"/>
    </location>
</feature>
<dbReference type="Proteomes" id="UP000195402">
    <property type="component" value="Unassembled WGS sequence"/>
</dbReference>
<dbReference type="SMART" id="SM00320">
    <property type="entry name" value="WD40"/>
    <property type="match status" value="7"/>
</dbReference>
<dbReference type="EMBL" id="MVGT01000143">
    <property type="protein sequence ID" value="OVA20280.1"/>
    <property type="molecule type" value="Genomic_DNA"/>
</dbReference>
<dbReference type="Gene3D" id="2.130.10.10">
    <property type="entry name" value="YVTN repeat-like/Quinoprotein amine dehydrogenase"/>
    <property type="match status" value="2"/>
</dbReference>
<evidence type="ECO:0000256" key="2">
    <source>
        <dbReference type="ARBA" id="ARBA00022737"/>
    </source>
</evidence>
<name>A0A200RC43_MACCD</name>
<evidence type="ECO:0000256" key="1">
    <source>
        <dbReference type="ARBA" id="ARBA00022574"/>
    </source>
</evidence>
<dbReference type="InterPro" id="IPR015943">
    <property type="entry name" value="WD40/YVTN_repeat-like_dom_sf"/>
</dbReference>
<proteinExistence type="predicted"/>
<evidence type="ECO:0000256" key="4">
    <source>
        <dbReference type="SAM" id="MobiDB-lite"/>
    </source>
</evidence>
<dbReference type="InParanoid" id="A0A200RC43"/>
<dbReference type="AlphaFoldDB" id="A0A200RC43"/>
<dbReference type="InterPro" id="IPR020472">
    <property type="entry name" value="WD40_PAC1"/>
</dbReference>
<dbReference type="SUPFAM" id="SSF50978">
    <property type="entry name" value="WD40 repeat-like"/>
    <property type="match status" value="1"/>
</dbReference>
<dbReference type="PANTHER" id="PTHR22844">
    <property type="entry name" value="F-BOX AND WD40 DOMAIN PROTEIN"/>
    <property type="match status" value="1"/>
</dbReference>
<sequence>MELYSKRSLWSIMDEEQKTTQQSPPCLSMKTHQNFFDHNPKFSPGRPSSASTMQLSPPRSPESPWTLTPLHSSPSPTLLYHCVASLHRREGNVFSIAVSRGIIFTGSESSRVRIWKQPECIERGCLKTSSGEIRAILAYGNMLFTTHKDYKIRIWRMSVSENFQPKKITTLPRNNSFLSFRRTTSQQHKDYISCIAYYHADGLLYTGSWDKTVKVWKVTDKKCIDSFTAHEDNINAIVVNQEDGCLFTSSADGSVKIWRKVFGESSHNLTMTLKLQNNPPVNALALSSLLDSFYLYSGSSDGSINFWEKEKVTGRFNHGGFLHGHRFSVLCLVAIERLIFSGSEDTTIRVWRREEDSNFHDCLAVLEGHRGPVRCLAACLEMEKVVMGLLVYSASLDRTLKVWRVKVFPGEKKANAEETTAMRYDQKMGFREYEMSPVLSPSWVEKKLQDNHLR</sequence>
<reference evidence="5 6" key="1">
    <citation type="journal article" date="2017" name="Mol. Plant">
        <title>The Genome of Medicinal Plant Macleaya cordata Provides New Insights into Benzylisoquinoline Alkaloids Metabolism.</title>
        <authorList>
            <person name="Liu X."/>
            <person name="Liu Y."/>
            <person name="Huang P."/>
            <person name="Ma Y."/>
            <person name="Qing Z."/>
            <person name="Tang Q."/>
            <person name="Cao H."/>
            <person name="Cheng P."/>
            <person name="Zheng Y."/>
            <person name="Yuan Z."/>
            <person name="Zhou Y."/>
            <person name="Liu J."/>
            <person name="Tang Z."/>
            <person name="Zhuo Y."/>
            <person name="Zhang Y."/>
            <person name="Yu L."/>
            <person name="Huang J."/>
            <person name="Yang P."/>
            <person name="Peng Q."/>
            <person name="Zhang J."/>
            <person name="Jiang W."/>
            <person name="Zhang Z."/>
            <person name="Lin K."/>
            <person name="Ro D.K."/>
            <person name="Chen X."/>
            <person name="Xiong X."/>
            <person name="Shang Y."/>
            <person name="Huang S."/>
            <person name="Zeng J."/>
        </authorList>
    </citation>
    <scope>NUCLEOTIDE SEQUENCE [LARGE SCALE GENOMIC DNA]</scope>
    <source>
        <strain evidence="6">cv. BLH2017</strain>
        <tissue evidence="5">Root</tissue>
    </source>
</reference>
<dbReference type="OMA" id="CYHECLA"/>
<dbReference type="InterPro" id="IPR036322">
    <property type="entry name" value="WD40_repeat_dom_sf"/>
</dbReference>
<dbReference type="Pfam" id="PF00400">
    <property type="entry name" value="WD40"/>
    <property type="match status" value="5"/>
</dbReference>
<organism evidence="5 6">
    <name type="scientific">Macleaya cordata</name>
    <name type="common">Five-seeded plume-poppy</name>
    <name type="synonym">Bocconia cordata</name>
    <dbReference type="NCBI Taxonomy" id="56857"/>
    <lineage>
        <taxon>Eukaryota</taxon>
        <taxon>Viridiplantae</taxon>
        <taxon>Streptophyta</taxon>
        <taxon>Embryophyta</taxon>
        <taxon>Tracheophyta</taxon>
        <taxon>Spermatophyta</taxon>
        <taxon>Magnoliopsida</taxon>
        <taxon>Ranunculales</taxon>
        <taxon>Papaveraceae</taxon>
        <taxon>Papaveroideae</taxon>
        <taxon>Macleaya</taxon>
    </lineage>
</organism>
<dbReference type="PRINTS" id="PR00320">
    <property type="entry name" value="GPROTEINBRPT"/>
</dbReference>
<keyword evidence="1 3" id="KW-0853">WD repeat</keyword>
<comment type="caution">
    <text evidence="5">The sequence shown here is derived from an EMBL/GenBank/DDBJ whole genome shotgun (WGS) entry which is preliminary data.</text>
</comment>
<dbReference type="OrthoDB" id="190105at2759"/>